<gene>
    <name evidence="1" type="ORF">PTD2_04311</name>
</gene>
<sequence>MFKVMFSAVVLLVLAGCSSKYPNQQLVGKQFPTVSGESLEKNQVVIPRDFNNQHTLLLIGYKQDSQFDIDRWLIGLDMTDTVLPTYELPTIQGMAPRMFSTFIDSGMRKGIPKELWGGVITIYKDGDTVQQFTGNENPNNARVVLINQAGVIIYFYDRGFSVGALNELKLVLANSLQF</sequence>
<dbReference type="EMBL" id="AAOH01000001">
    <property type="protein sequence ID" value="EAR30765.1"/>
    <property type="molecule type" value="Genomic_DNA"/>
</dbReference>
<dbReference type="Proteomes" id="UP000006201">
    <property type="component" value="Unassembled WGS sequence"/>
</dbReference>
<name>A4C5D3_9GAMM</name>
<dbReference type="RefSeq" id="WP_009837063.1">
    <property type="nucleotide sequence ID" value="NZ_AAOH01000001.1"/>
</dbReference>
<evidence type="ECO:0000313" key="1">
    <source>
        <dbReference type="EMBL" id="EAR30765.1"/>
    </source>
</evidence>
<proteinExistence type="predicted"/>
<evidence type="ECO:0000313" key="2">
    <source>
        <dbReference type="Proteomes" id="UP000006201"/>
    </source>
</evidence>
<dbReference type="HOGENOM" id="CLU_1546304_0_0_6"/>
<dbReference type="eggNOG" id="ENOG5033800">
    <property type="taxonomic scope" value="Bacteria"/>
</dbReference>
<keyword evidence="2" id="KW-1185">Reference proteome</keyword>
<dbReference type="PROSITE" id="PS51257">
    <property type="entry name" value="PROKAR_LIPOPROTEIN"/>
    <property type="match status" value="1"/>
</dbReference>
<keyword evidence="1" id="KW-0449">Lipoprotein</keyword>
<dbReference type="AlphaFoldDB" id="A4C5D3"/>
<accession>A4C5D3</accession>
<reference evidence="1 2" key="1">
    <citation type="submission" date="2006-02" db="EMBL/GenBank/DDBJ databases">
        <authorList>
            <person name="Moran M.A."/>
            <person name="Kjelleberg S."/>
            <person name="Egan S."/>
            <person name="Saunders N."/>
            <person name="Thomas T."/>
            <person name="Ferriera S."/>
            <person name="Johnson J."/>
            <person name="Kravitz S."/>
            <person name="Halpern A."/>
            <person name="Remington K."/>
            <person name="Beeson K."/>
            <person name="Tran B."/>
            <person name="Rogers Y.-H."/>
            <person name="Friedman R."/>
            <person name="Venter J.C."/>
        </authorList>
    </citation>
    <scope>NUCLEOTIDE SEQUENCE [LARGE SCALE GENOMIC DNA]</scope>
    <source>
        <strain evidence="1 2">D2</strain>
    </source>
</reference>
<dbReference type="OrthoDB" id="6290690at2"/>
<comment type="caution">
    <text evidence="1">The sequence shown here is derived from an EMBL/GenBank/DDBJ whole genome shotgun (WGS) entry which is preliminary data.</text>
</comment>
<organism evidence="1 2">
    <name type="scientific">Pseudoalteromonas tunicata D2</name>
    <dbReference type="NCBI Taxonomy" id="87626"/>
    <lineage>
        <taxon>Bacteria</taxon>
        <taxon>Pseudomonadati</taxon>
        <taxon>Pseudomonadota</taxon>
        <taxon>Gammaproteobacteria</taxon>
        <taxon>Alteromonadales</taxon>
        <taxon>Pseudoalteromonadaceae</taxon>
        <taxon>Pseudoalteromonas</taxon>
    </lineage>
</organism>
<protein>
    <submittedName>
        <fullName evidence="1">Putative orphan protein putative lipoprotein</fullName>
    </submittedName>
</protein>